<dbReference type="EMBL" id="LAZR01058517">
    <property type="protein sequence ID" value="KKK69720.1"/>
    <property type="molecule type" value="Genomic_DNA"/>
</dbReference>
<protein>
    <recommendedName>
        <fullName evidence="2">RecF/RecN/SMC N-terminal domain-containing protein</fullName>
    </recommendedName>
</protein>
<dbReference type="PANTHER" id="PTHR32114:SF2">
    <property type="entry name" value="ABC TRANSPORTER ABCH.3"/>
    <property type="match status" value="1"/>
</dbReference>
<proteinExistence type="predicted"/>
<sequence length="147" mass="16855">VSIIEKNVMLKLKTEFSKLFAEWFSMLVSDIFEVTLDENFPPVIEHQDYEIDYSYLSGGERTAIALAYRLALNQTINSILSNIKTKDLVILDEPTDGFSDMQLDKMRDVLEELNVKQLIIVSHEQKVEGFVENVVKLKKEKGVSVIE</sequence>
<dbReference type="PANTHER" id="PTHR32114">
    <property type="entry name" value="ABC TRANSPORTER ABCH.3"/>
    <property type="match status" value="1"/>
</dbReference>
<comment type="caution">
    <text evidence="1">The sequence shown here is derived from an EMBL/GenBank/DDBJ whole genome shotgun (WGS) entry which is preliminary data.</text>
</comment>
<evidence type="ECO:0008006" key="2">
    <source>
        <dbReference type="Google" id="ProtNLM"/>
    </source>
</evidence>
<dbReference type="SUPFAM" id="SSF52540">
    <property type="entry name" value="P-loop containing nucleoside triphosphate hydrolases"/>
    <property type="match status" value="1"/>
</dbReference>
<dbReference type="AlphaFoldDB" id="A0A0F8Y7U2"/>
<dbReference type="Gene3D" id="3.40.50.300">
    <property type="entry name" value="P-loop containing nucleotide triphosphate hydrolases"/>
    <property type="match status" value="1"/>
</dbReference>
<organism evidence="1">
    <name type="scientific">marine sediment metagenome</name>
    <dbReference type="NCBI Taxonomy" id="412755"/>
    <lineage>
        <taxon>unclassified sequences</taxon>
        <taxon>metagenomes</taxon>
        <taxon>ecological metagenomes</taxon>
    </lineage>
</organism>
<reference evidence="1" key="1">
    <citation type="journal article" date="2015" name="Nature">
        <title>Complex archaea that bridge the gap between prokaryotes and eukaryotes.</title>
        <authorList>
            <person name="Spang A."/>
            <person name="Saw J.H."/>
            <person name="Jorgensen S.L."/>
            <person name="Zaremba-Niedzwiedzka K."/>
            <person name="Martijn J."/>
            <person name="Lind A.E."/>
            <person name="van Eijk R."/>
            <person name="Schleper C."/>
            <person name="Guy L."/>
            <person name="Ettema T.J."/>
        </authorList>
    </citation>
    <scope>NUCLEOTIDE SEQUENCE</scope>
</reference>
<dbReference type="InterPro" id="IPR027417">
    <property type="entry name" value="P-loop_NTPase"/>
</dbReference>
<evidence type="ECO:0000313" key="1">
    <source>
        <dbReference type="EMBL" id="KKK69720.1"/>
    </source>
</evidence>
<name>A0A0F8Y7U2_9ZZZZ</name>
<accession>A0A0F8Y7U2</accession>
<gene>
    <name evidence="1" type="ORF">LCGC14_2931220</name>
</gene>
<feature type="non-terminal residue" evidence="1">
    <location>
        <position position="1"/>
    </location>
</feature>